<dbReference type="InterPro" id="IPR049909">
    <property type="entry name" value="Rtel1_HHD"/>
</dbReference>
<dbReference type="InterPro" id="IPR010614">
    <property type="entry name" value="RAD3-like_helicase_DEAD"/>
</dbReference>
<evidence type="ECO:0000256" key="15">
    <source>
        <dbReference type="ARBA" id="ARBA00023242"/>
    </source>
</evidence>
<gene>
    <name evidence="21" type="ORF">ACJIZ3_020376</name>
</gene>
<dbReference type="GO" id="GO:0005634">
    <property type="term" value="C:nucleus"/>
    <property type="evidence" value="ECO:0007669"/>
    <property type="project" value="UniProtKB-SubCell"/>
</dbReference>
<dbReference type="AlphaFoldDB" id="A0ABD3SJ64"/>
<keyword evidence="7" id="KW-0378">Hydrolase</keyword>
<organism evidence="21 22">
    <name type="scientific">Penstemon smallii</name>
    <dbReference type="NCBI Taxonomy" id="265156"/>
    <lineage>
        <taxon>Eukaryota</taxon>
        <taxon>Viridiplantae</taxon>
        <taxon>Streptophyta</taxon>
        <taxon>Embryophyta</taxon>
        <taxon>Tracheophyta</taxon>
        <taxon>Spermatophyta</taxon>
        <taxon>Magnoliopsida</taxon>
        <taxon>eudicotyledons</taxon>
        <taxon>Gunneridae</taxon>
        <taxon>Pentapetalae</taxon>
        <taxon>asterids</taxon>
        <taxon>lamiids</taxon>
        <taxon>Lamiales</taxon>
        <taxon>Plantaginaceae</taxon>
        <taxon>Cheloneae</taxon>
        <taxon>Penstemon</taxon>
    </lineage>
</organism>
<keyword evidence="22" id="KW-1185">Reference proteome</keyword>
<dbReference type="InterPro" id="IPR006554">
    <property type="entry name" value="Helicase-like_DEXD_c2"/>
</dbReference>
<keyword evidence="13" id="KW-0234">DNA repair</keyword>
<keyword evidence="10" id="KW-0408">Iron</keyword>
<dbReference type="GO" id="GO:0046872">
    <property type="term" value="F:metal ion binding"/>
    <property type="evidence" value="ECO:0007669"/>
    <property type="project" value="UniProtKB-KW"/>
</dbReference>
<comment type="catalytic activity">
    <reaction evidence="16">
        <text>ATP + H2O = ADP + phosphate + H(+)</text>
        <dbReference type="Rhea" id="RHEA:13065"/>
        <dbReference type="ChEBI" id="CHEBI:15377"/>
        <dbReference type="ChEBI" id="CHEBI:15378"/>
        <dbReference type="ChEBI" id="CHEBI:30616"/>
        <dbReference type="ChEBI" id="CHEBI:43474"/>
        <dbReference type="ChEBI" id="CHEBI:456216"/>
    </reaction>
</comment>
<dbReference type="GO" id="GO:0051539">
    <property type="term" value="F:4 iron, 4 sulfur cluster binding"/>
    <property type="evidence" value="ECO:0007669"/>
    <property type="project" value="UniProtKB-KW"/>
</dbReference>
<feature type="domain" description="Helicase ATP-binding" evidence="19">
    <location>
        <begin position="29"/>
        <end position="305"/>
    </location>
</feature>
<dbReference type="InterPro" id="IPR027417">
    <property type="entry name" value="P-loop_NTPase"/>
</dbReference>
<dbReference type="InterPro" id="IPR045028">
    <property type="entry name" value="DinG/Rad3-like"/>
</dbReference>
<comment type="caution">
    <text evidence="21">The sequence shown here is derived from an EMBL/GenBank/DDBJ whole genome shotgun (WGS) entry which is preliminary data.</text>
</comment>
<accession>A0ABD3SJ64</accession>
<dbReference type="GO" id="GO:0003677">
    <property type="term" value="F:DNA binding"/>
    <property type="evidence" value="ECO:0007669"/>
    <property type="project" value="UniProtKB-KW"/>
</dbReference>
<dbReference type="InterPro" id="IPR014001">
    <property type="entry name" value="Helicase_ATP-bd"/>
</dbReference>
<dbReference type="InterPro" id="IPR014013">
    <property type="entry name" value="Helic_SF1/SF2_ATP-bd_DinG/Rad3"/>
</dbReference>
<dbReference type="EMBL" id="JBJXBP010000006">
    <property type="protein sequence ID" value="KAL3824347.1"/>
    <property type="molecule type" value="Genomic_DNA"/>
</dbReference>
<dbReference type="PROSITE" id="PS51192">
    <property type="entry name" value="HELICASE_ATP_BIND_1"/>
    <property type="match status" value="1"/>
</dbReference>
<evidence type="ECO:0000259" key="19">
    <source>
        <dbReference type="PROSITE" id="PS51192"/>
    </source>
</evidence>
<evidence type="ECO:0000256" key="11">
    <source>
        <dbReference type="ARBA" id="ARBA00023014"/>
    </source>
</evidence>
<sequence>MPRYKLRGIDVDFPFEAYDCQLVYMEKVIESLQNKCNALLESPTGTGKTLCLLCATLAWRKSLGAFTRGRRERSHIKGSQYPDEELLRGTREKSNFRESQVSDEQLSQSYSSEFPTIIYTSRTHSQIRQVIQELKRSNYRPKMVVLGSREQLCIHDQVSLLRGKIQTNACQALCKKRTKRYCAHFTRVTEFANRNPGLGDDPIDIEDLVNIGKSSGPCPYYLSREIHKDVDILFAPYNYLIDRGNRKSLKIDWNRSILIFDEAHNLESLCADAASFDLPSSLLTACISEAKNCVDLSITRREISSDKSCNPDNFAILRALLLKLEKRIAEVPIVSKDLGFTKPGPYIYELLAELNITEVTAKMLINTIEKACALLEEDATGSESGGSNKTDGTVCRLESLGDILGLIFRDNTNAHAQYYRVHIQQVEASATDSFRAKSSRILSWWCFNPGIAMEEFSRLGVGSIILTSGTLSPLDSFAEELKLEFPIRLENPHVITGNQIWAGVVPVGPSGYSLNSSYRNRGSMEYKLELGNAIVNFARRVPDGLLIFFPSYYLLEQCISCWKTTGQLNATNSTTVWERICKHKLPVVEPRQSSLFSLAIEDYMTKLKDPSSSGAMFFAVCRGKVSEGLDFADCAGRAVIITGLPYAAMNEPKVRLKREYLDQQGQSQRTGSKGLTGEEWYSQQASRAVNQAVGRVIRHQHDYGAIILCDERFTYARSQSQISSWIQPHIKCYSKFGDIVYSLTRFFRDGGTRGPTKLDLTRNLDQGHTYIISDVKVEVSQSPQLLGKFHLENLLVPQTTPTPRDQSHSLDKASSNKQVKQGDTSVKLREIVPANRSYLTSNKLLQDFNLKSLSDLSRTGEKYLVRDKNMQDLDGETSDLIAPSMSKKPRLLITGPNHLENHEKLDHQFKTFVKHENLEFSEVVSTDDPQENRRVLVNCETIAQKKSVALIKREDNDAVSQTLPPNGEEKKGSAFLVQVREKLTDSEYKEFVGFMKALKSKAMKIDLVLQSIARLFSLPERISLLHGFKEYVPAKYHSLYEHYLCTNSNSAGV</sequence>
<keyword evidence="8" id="KW-0347">Helicase</keyword>
<evidence type="ECO:0000256" key="5">
    <source>
        <dbReference type="ARBA" id="ARBA00022741"/>
    </source>
</evidence>
<evidence type="ECO:0000256" key="2">
    <source>
        <dbReference type="ARBA" id="ARBA00009146"/>
    </source>
</evidence>
<dbReference type="InterPro" id="IPR006555">
    <property type="entry name" value="ATP-dep_Helicase_C"/>
</dbReference>
<comment type="similarity">
    <text evidence="2">Belongs to the helicase family. RAD3/XPD subfamily.</text>
</comment>
<comment type="subcellular location">
    <subcellularLocation>
        <location evidence="1">Nucleus</location>
    </subcellularLocation>
</comment>
<keyword evidence="12" id="KW-0238">DNA-binding</keyword>
<dbReference type="PANTHER" id="PTHR11472">
    <property type="entry name" value="DNA REPAIR DEAD HELICASE RAD3/XP-D SUBFAMILY MEMBER"/>
    <property type="match status" value="1"/>
</dbReference>
<evidence type="ECO:0000256" key="1">
    <source>
        <dbReference type="ARBA" id="ARBA00004123"/>
    </source>
</evidence>
<dbReference type="SMART" id="SM00488">
    <property type="entry name" value="DEXDc2"/>
    <property type="match status" value="1"/>
</dbReference>
<protein>
    <recommendedName>
        <fullName evidence="17">Regulator of telomere elongation helicase 1 homolog</fullName>
    </recommendedName>
</protein>
<dbReference type="GO" id="GO:0016787">
    <property type="term" value="F:hydrolase activity"/>
    <property type="evidence" value="ECO:0007669"/>
    <property type="project" value="UniProtKB-KW"/>
</dbReference>
<evidence type="ECO:0000256" key="18">
    <source>
        <dbReference type="SAM" id="MobiDB-lite"/>
    </source>
</evidence>
<dbReference type="Pfam" id="PF23116">
    <property type="entry name" value="HHD_RTEL1"/>
    <property type="match status" value="1"/>
</dbReference>
<dbReference type="Gene3D" id="1.20.1160.20">
    <property type="match status" value="1"/>
</dbReference>
<evidence type="ECO:0000256" key="12">
    <source>
        <dbReference type="ARBA" id="ARBA00023125"/>
    </source>
</evidence>
<dbReference type="GO" id="GO:0005524">
    <property type="term" value="F:ATP binding"/>
    <property type="evidence" value="ECO:0007669"/>
    <property type="project" value="UniProtKB-KW"/>
</dbReference>
<evidence type="ECO:0000313" key="22">
    <source>
        <dbReference type="Proteomes" id="UP001634393"/>
    </source>
</evidence>
<evidence type="ECO:0000256" key="4">
    <source>
        <dbReference type="ARBA" id="ARBA00022723"/>
    </source>
</evidence>
<evidence type="ECO:0000256" key="9">
    <source>
        <dbReference type="ARBA" id="ARBA00022840"/>
    </source>
</evidence>
<evidence type="ECO:0000256" key="13">
    <source>
        <dbReference type="ARBA" id="ARBA00023204"/>
    </source>
</evidence>
<dbReference type="Pfam" id="PF13307">
    <property type="entry name" value="Helicase_C_2"/>
    <property type="match status" value="1"/>
</dbReference>
<evidence type="ECO:0000256" key="7">
    <source>
        <dbReference type="ARBA" id="ARBA00022801"/>
    </source>
</evidence>
<dbReference type="PANTHER" id="PTHR11472:SF34">
    <property type="entry name" value="REGULATOR OF TELOMERE ELONGATION HELICASE 1"/>
    <property type="match status" value="1"/>
</dbReference>
<keyword evidence="6" id="KW-0227">DNA damage</keyword>
<dbReference type="Proteomes" id="UP001634393">
    <property type="component" value="Unassembled WGS sequence"/>
</dbReference>
<feature type="region of interest" description="Disordered" evidence="18">
    <location>
        <begin position="798"/>
        <end position="824"/>
    </location>
</feature>
<dbReference type="SUPFAM" id="SSF52540">
    <property type="entry name" value="P-loop containing nucleoside triphosphate hydrolases"/>
    <property type="match status" value="1"/>
</dbReference>
<keyword evidence="14" id="KW-0413">Isomerase</keyword>
<feature type="domain" description="Helicase ATP-binding" evidence="20">
    <location>
        <begin position="7"/>
        <end position="313"/>
    </location>
</feature>
<evidence type="ECO:0000259" key="20">
    <source>
        <dbReference type="PROSITE" id="PS51193"/>
    </source>
</evidence>
<dbReference type="SMART" id="SM00491">
    <property type="entry name" value="HELICc2"/>
    <property type="match status" value="1"/>
</dbReference>
<dbReference type="PROSITE" id="PS51193">
    <property type="entry name" value="HELICASE_ATP_BIND_2"/>
    <property type="match status" value="1"/>
</dbReference>
<evidence type="ECO:0000313" key="21">
    <source>
        <dbReference type="EMBL" id="KAL3824347.1"/>
    </source>
</evidence>
<evidence type="ECO:0000256" key="6">
    <source>
        <dbReference type="ARBA" id="ARBA00022763"/>
    </source>
</evidence>
<evidence type="ECO:0000256" key="3">
    <source>
        <dbReference type="ARBA" id="ARBA00022485"/>
    </source>
</evidence>
<dbReference type="Pfam" id="PF06733">
    <property type="entry name" value="DEAD_2"/>
    <property type="match status" value="1"/>
</dbReference>
<dbReference type="CDD" id="cd18788">
    <property type="entry name" value="SF2_C_XPD"/>
    <property type="match status" value="1"/>
</dbReference>
<dbReference type="FunFam" id="3.40.50.300:FF:000431">
    <property type="entry name" value="Regulator of telomere elongation helicase 1"/>
    <property type="match status" value="1"/>
</dbReference>
<dbReference type="GO" id="GO:0006281">
    <property type="term" value="P:DNA repair"/>
    <property type="evidence" value="ECO:0007669"/>
    <property type="project" value="UniProtKB-KW"/>
</dbReference>
<evidence type="ECO:0000256" key="8">
    <source>
        <dbReference type="ARBA" id="ARBA00022806"/>
    </source>
</evidence>
<dbReference type="SMART" id="SM00487">
    <property type="entry name" value="DEXDc"/>
    <property type="match status" value="1"/>
</dbReference>
<keyword evidence="15" id="KW-0539">Nucleus</keyword>
<evidence type="ECO:0000256" key="10">
    <source>
        <dbReference type="ARBA" id="ARBA00023004"/>
    </source>
</evidence>
<dbReference type="Pfam" id="PF23109">
    <property type="entry name" value="ARCH_RTEL1"/>
    <property type="match status" value="1"/>
</dbReference>
<dbReference type="InterPro" id="IPR057498">
    <property type="entry name" value="Rtel1_ARCH"/>
</dbReference>
<proteinExistence type="inferred from homology"/>
<dbReference type="InterPro" id="IPR013020">
    <property type="entry name" value="Rad3/Chl1-like"/>
</dbReference>
<keyword evidence="4" id="KW-0479">Metal-binding</keyword>
<keyword evidence="11" id="KW-0411">Iron-sulfur</keyword>
<reference evidence="21 22" key="1">
    <citation type="submission" date="2024-12" db="EMBL/GenBank/DDBJ databases">
        <title>The unique morphological basis and parallel evolutionary history of personate flowers in Penstemon.</title>
        <authorList>
            <person name="Depatie T.H."/>
            <person name="Wessinger C.A."/>
        </authorList>
    </citation>
    <scope>NUCLEOTIDE SEQUENCE [LARGE SCALE GENOMIC DNA]</scope>
    <source>
        <strain evidence="21">WTNN_2</strain>
        <tissue evidence="21">Leaf</tissue>
    </source>
</reference>
<evidence type="ECO:0000256" key="14">
    <source>
        <dbReference type="ARBA" id="ARBA00023235"/>
    </source>
</evidence>
<keyword evidence="9" id="KW-0067">ATP-binding</keyword>
<dbReference type="NCBIfam" id="TIGR00604">
    <property type="entry name" value="rad3"/>
    <property type="match status" value="1"/>
</dbReference>
<dbReference type="GO" id="GO:0004386">
    <property type="term" value="F:helicase activity"/>
    <property type="evidence" value="ECO:0007669"/>
    <property type="project" value="UniProtKB-KW"/>
</dbReference>
<feature type="compositionally biased region" description="Polar residues" evidence="18">
    <location>
        <begin position="812"/>
        <end position="824"/>
    </location>
</feature>
<keyword evidence="5" id="KW-0547">Nucleotide-binding</keyword>
<evidence type="ECO:0000256" key="16">
    <source>
        <dbReference type="ARBA" id="ARBA00049360"/>
    </source>
</evidence>
<dbReference type="CDD" id="cd13932">
    <property type="entry name" value="HN_RTEL1"/>
    <property type="match status" value="1"/>
</dbReference>
<dbReference type="Gene3D" id="3.40.50.300">
    <property type="entry name" value="P-loop containing nucleotide triphosphate hydrolases"/>
    <property type="match status" value="2"/>
</dbReference>
<keyword evidence="3" id="KW-0004">4Fe-4S</keyword>
<evidence type="ECO:0000256" key="17">
    <source>
        <dbReference type="ARBA" id="ARBA00073810"/>
    </source>
</evidence>
<name>A0ABD3SJ64_9LAMI</name>